<evidence type="ECO:0000256" key="1">
    <source>
        <dbReference type="SAM" id="Coils"/>
    </source>
</evidence>
<name>A0A8S9U1F5_PHYIN</name>
<organism evidence="3 4">
    <name type="scientific">Phytophthora infestans</name>
    <name type="common">Potato late blight agent</name>
    <name type="synonym">Botrytis infestans</name>
    <dbReference type="NCBI Taxonomy" id="4787"/>
    <lineage>
        <taxon>Eukaryota</taxon>
        <taxon>Sar</taxon>
        <taxon>Stramenopiles</taxon>
        <taxon>Oomycota</taxon>
        <taxon>Peronosporomycetes</taxon>
        <taxon>Peronosporales</taxon>
        <taxon>Peronosporaceae</taxon>
        <taxon>Phytophthora</taxon>
    </lineage>
</organism>
<evidence type="ECO:0000256" key="2">
    <source>
        <dbReference type="SAM" id="MobiDB-lite"/>
    </source>
</evidence>
<sequence>MFLSEKPDTVPLPATFIARPRFAEADALPATASGEAGDLFEKCASDNNDPHNTGKSTNKRKRDTKLDEVRSMLEERSKAFLVQTEKLQREEMRERREQHNETMQLMKALISTLAKTNN</sequence>
<feature type="coiled-coil region" evidence="1">
    <location>
        <begin position="82"/>
        <end position="109"/>
    </location>
</feature>
<gene>
    <name evidence="3" type="ORF">GN958_ATG16012</name>
</gene>
<feature type="region of interest" description="Disordered" evidence="2">
    <location>
        <begin position="41"/>
        <end position="65"/>
    </location>
</feature>
<protein>
    <submittedName>
        <fullName evidence="3">Uncharacterized protein</fullName>
    </submittedName>
</protein>
<dbReference type="EMBL" id="JAACNO010002256">
    <property type="protein sequence ID" value="KAF4134756.1"/>
    <property type="molecule type" value="Genomic_DNA"/>
</dbReference>
<accession>A0A8S9U1F5</accession>
<evidence type="ECO:0000313" key="3">
    <source>
        <dbReference type="EMBL" id="KAF4134756.1"/>
    </source>
</evidence>
<reference evidence="3" key="1">
    <citation type="submission" date="2020-03" db="EMBL/GenBank/DDBJ databases">
        <title>Hybrid Assembly of Korean Phytophthora infestans isolates.</title>
        <authorList>
            <person name="Prokchorchik M."/>
            <person name="Lee Y."/>
            <person name="Seo J."/>
            <person name="Cho J.-H."/>
            <person name="Park Y.-E."/>
            <person name="Jang D.-C."/>
            <person name="Im J.-S."/>
            <person name="Choi J.-G."/>
            <person name="Park H.-J."/>
            <person name="Lee G.-B."/>
            <person name="Lee Y.-G."/>
            <person name="Hong S.-Y."/>
            <person name="Cho K."/>
            <person name="Sohn K.H."/>
        </authorList>
    </citation>
    <scope>NUCLEOTIDE SEQUENCE</scope>
    <source>
        <strain evidence="3">KR_2_A2</strain>
    </source>
</reference>
<evidence type="ECO:0000313" key="4">
    <source>
        <dbReference type="Proteomes" id="UP000704712"/>
    </source>
</evidence>
<dbReference type="AlphaFoldDB" id="A0A8S9U1F5"/>
<proteinExistence type="predicted"/>
<feature type="compositionally biased region" description="Polar residues" evidence="2">
    <location>
        <begin position="45"/>
        <end position="56"/>
    </location>
</feature>
<keyword evidence="1" id="KW-0175">Coiled coil</keyword>
<comment type="caution">
    <text evidence="3">The sequence shown here is derived from an EMBL/GenBank/DDBJ whole genome shotgun (WGS) entry which is preliminary data.</text>
</comment>
<dbReference type="Proteomes" id="UP000704712">
    <property type="component" value="Unassembled WGS sequence"/>
</dbReference>